<protein>
    <submittedName>
        <fullName evidence="2">Uncharacterized protein</fullName>
    </submittedName>
</protein>
<evidence type="ECO:0000313" key="2">
    <source>
        <dbReference type="WBParaSite" id="nRc.2.0.1.t10928-RA"/>
    </source>
</evidence>
<organism evidence="1 2">
    <name type="scientific">Romanomermis culicivorax</name>
    <name type="common">Nematode worm</name>
    <dbReference type="NCBI Taxonomy" id="13658"/>
    <lineage>
        <taxon>Eukaryota</taxon>
        <taxon>Metazoa</taxon>
        <taxon>Ecdysozoa</taxon>
        <taxon>Nematoda</taxon>
        <taxon>Enoplea</taxon>
        <taxon>Dorylaimia</taxon>
        <taxon>Mermithida</taxon>
        <taxon>Mermithoidea</taxon>
        <taxon>Mermithidae</taxon>
        <taxon>Romanomermis</taxon>
    </lineage>
</organism>
<dbReference type="Proteomes" id="UP000887565">
    <property type="component" value="Unplaced"/>
</dbReference>
<sequence>MRMCPRSHRSVNKWQLHTLPYITDWRQQLHISLTTLINLCQQLHTLLTQLHESECTEKPLYH</sequence>
<accession>A0A915IAY2</accession>
<keyword evidence="1" id="KW-1185">Reference proteome</keyword>
<dbReference type="AlphaFoldDB" id="A0A915IAY2"/>
<proteinExistence type="predicted"/>
<name>A0A915IAY2_ROMCU</name>
<reference evidence="2" key="1">
    <citation type="submission" date="2022-11" db="UniProtKB">
        <authorList>
            <consortium name="WormBaseParasite"/>
        </authorList>
    </citation>
    <scope>IDENTIFICATION</scope>
</reference>
<evidence type="ECO:0000313" key="1">
    <source>
        <dbReference type="Proteomes" id="UP000887565"/>
    </source>
</evidence>
<dbReference type="WBParaSite" id="nRc.2.0.1.t10928-RA">
    <property type="protein sequence ID" value="nRc.2.0.1.t10928-RA"/>
    <property type="gene ID" value="nRc.2.0.1.g10928"/>
</dbReference>